<keyword evidence="5" id="KW-1185">Reference proteome</keyword>
<keyword evidence="1 3" id="KW-0996">Nickel insertion</keyword>
<evidence type="ECO:0000256" key="2">
    <source>
        <dbReference type="ARBA" id="ARBA00023186"/>
    </source>
</evidence>
<sequence>MTEALSNPALLRLLSWMSPSFPVGAYAYSHGLERAVHDGMVANAGQLEDWLCDLVTVGSAWNDAVLFAESWRRAADDGQLDELAELAEALAGSSERHLETVKQGDAFLEAAAAWPSPVLGRLGRQCPLPVAVGALASAHDIPLAAALTAYLHAFTANLVQAGLRLMALGQKDGIQVLAALEATIVRTADRAAGTTLDDLGGATILAEIAAMNHETQYSRIFRS</sequence>
<evidence type="ECO:0000313" key="4">
    <source>
        <dbReference type="EMBL" id="MDA4847262.1"/>
    </source>
</evidence>
<keyword evidence="3" id="KW-0963">Cytoplasm</keyword>
<comment type="function">
    <text evidence="3">Required for maturation of urease via the functional incorporation of the urease nickel metallocenter.</text>
</comment>
<comment type="subcellular location">
    <subcellularLocation>
        <location evidence="3">Cytoplasm</location>
    </subcellularLocation>
</comment>
<gene>
    <name evidence="3" type="primary">ureF</name>
    <name evidence="4" type="ORF">OOZ53_18015</name>
</gene>
<dbReference type="InterPro" id="IPR002639">
    <property type="entry name" value="UreF"/>
</dbReference>
<accession>A0ABT4VRB9</accession>
<dbReference type="Pfam" id="PF01730">
    <property type="entry name" value="UreF"/>
    <property type="match status" value="1"/>
</dbReference>
<dbReference type="RefSeq" id="WP_271091071.1">
    <property type="nucleotide sequence ID" value="NZ_JAPJZH010000011.1"/>
</dbReference>
<dbReference type="HAMAP" id="MF_01385">
    <property type="entry name" value="UreF"/>
    <property type="match status" value="1"/>
</dbReference>
<dbReference type="PIRSF" id="PIRSF009467">
    <property type="entry name" value="Ureas_acces_UreF"/>
    <property type="match status" value="1"/>
</dbReference>
<dbReference type="Gene3D" id="1.10.4190.10">
    <property type="entry name" value="Urease accessory protein UreF"/>
    <property type="match status" value="1"/>
</dbReference>
<dbReference type="PANTHER" id="PTHR33620">
    <property type="entry name" value="UREASE ACCESSORY PROTEIN F"/>
    <property type="match status" value="1"/>
</dbReference>
<dbReference type="Proteomes" id="UP001148313">
    <property type="component" value="Unassembled WGS sequence"/>
</dbReference>
<dbReference type="PANTHER" id="PTHR33620:SF1">
    <property type="entry name" value="UREASE ACCESSORY PROTEIN F"/>
    <property type="match status" value="1"/>
</dbReference>
<evidence type="ECO:0000256" key="3">
    <source>
        <dbReference type="HAMAP-Rule" id="MF_01385"/>
    </source>
</evidence>
<comment type="caution">
    <text evidence="4">The sequence shown here is derived from an EMBL/GenBank/DDBJ whole genome shotgun (WGS) entry which is preliminary data.</text>
</comment>
<reference evidence="4" key="1">
    <citation type="submission" date="2022-11" db="EMBL/GenBank/DDBJ databases">
        <title>Hoeflea poritis sp. nov., isolated from scleractinian coral Porites lutea.</title>
        <authorList>
            <person name="Zhang G."/>
            <person name="Wei Q."/>
            <person name="Cai L."/>
        </authorList>
    </citation>
    <scope>NUCLEOTIDE SEQUENCE</scope>
    <source>
        <strain evidence="4">E7-10</strain>
    </source>
</reference>
<evidence type="ECO:0000256" key="1">
    <source>
        <dbReference type="ARBA" id="ARBA00022988"/>
    </source>
</evidence>
<comment type="similarity">
    <text evidence="3">Belongs to the UreF family.</text>
</comment>
<dbReference type="EMBL" id="JAPJZH010000011">
    <property type="protein sequence ID" value="MDA4847262.1"/>
    <property type="molecule type" value="Genomic_DNA"/>
</dbReference>
<proteinExistence type="inferred from homology"/>
<evidence type="ECO:0000313" key="5">
    <source>
        <dbReference type="Proteomes" id="UP001148313"/>
    </source>
</evidence>
<protein>
    <recommendedName>
        <fullName evidence="3">Urease accessory protein UreF</fullName>
    </recommendedName>
</protein>
<comment type="subunit">
    <text evidence="3">UreD, UreF and UreG form a complex that acts as a GTP-hydrolysis-dependent molecular chaperone, activating the urease apoprotein by helping to assemble the nickel containing metallocenter of UreC. The UreE protein probably delivers the nickel.</text>
</comment>
<keyword evidence="2 3" id="KW-0143">Chaperone</keyword>
<name>A0ABT4VRB9_9HYPH</name>
<dbReference type="InterPro" id="IPR038277">
    <property type="entry name" value="UreF_sf"/>
</dbReference>
<organism evidence="4 5">
    <name type="scientific">Hoeflea poritis</name>
    <dbReference type="NCBI Taxonomy" id="2993659"/>
    <lineage>
        <taxon>Bacteria</taxon>
        <taxon>Pseudomonadati</taxon>
        <taxon>Pseudomonadota</taxon>
        <taxon>Alphaproteobacteria</taxon>
        <taxon>Hyphomicrobiales</taxon>
        <taxon>Rhizobiaceae</taxon>
        <taxon>Hoeflea</taxon>
    </lineage>
</organism>